<organism evidence="1 2">
    <name type="scientific">Blautia obeum ATCC 29174</name>
    <dbReference type="NCBI Taxonomy" id="411459"/>
    <lineage>
        <taxon>Bacteria</taxon>
        <taxon>Bacillati</taxon>
        <taxon>Bacillota</taxon>
        <taxon>Clostridia</taxon>
        <taxon>Lachnospirales</taxon>
        <taxon>Lachnospiraceae</taxon>
        <taxon>Blautia</taxon>
    </lineage>
</organism>
<sequence>MILQGFQVEKSFIFYCEKSKNYRKEIDFLGKTEKDVTIKNGEKMKNNSVFK</sequence>
<name>A5ZVK7_9FIRM</name>
<gene>
    <name evidence="1" type="ORF">RUMOBE_03050</name>
</gene>
<comment type="caution">
    <text evidence="1">The sequence shown here is derived from an EMBL/GenBank/DDBJ whole genome shotgun (WGS) entry which is preliminary data.</text>
</comment>
<reference evidence="1 2" key="1">
    <citation type="submission" date="2007-03" db="EMBL/GenBank/DDBJ databases">
        <authorList>
            <person name="Fulton L."/>
            <person name="Clifton S."/>
            <person name="Fulton B."/>
            <person name="Xu J."/>
            <person name="Minx P."/>
            <person name="Pepin K.H."/>
            <person name="Johnson M."/>
            <person name="Thiruvilangam P."/>
            <person name="Bhonagiri V."/>
            <person name="Nash W.E."/>
            <person name="Mardis E.R."/>
            <person name="Wilson R.K."/>
        </authorList>
    </citation>
    <scope>NUCLEOTIDE SEQUENCE [LARGE SCALE GENOMIC DNA]</scope>
    <source>
        <strain evidence="1 2">ATCC 29174</strain>
    </source>
</reference>
<protein>
    <submittedName>
        <fullName evidence="1">Uncharacterized protein</fullName>
    </submittedName>
</protein>
<dbReference type="Proteomes" id="UP000006002">
    <property type="component" value="Unassembled WGS sequence"/>
</dbReference>
<dbReference type="EMBL" id="AAVO02000015">
    <property type="protein sequence ID" value="EDM86435.1"/>
    <property type="molecule type" value="Genomic_DNA"/>
</dbReference>
<evidence type="ECO:0000313" key="1">
    <source>
        <dbReference type="EMBL" id="EDM86435.1"/>
    </source>
</evidence>
<dbReference type="AlphaFoldDB" id="A5ZVK7"/>
<accession>A5ZVK7</accession>
<dbReference type="HOGENOM" id="CLU_3096186_0_0_9"/>
<reference evidence="1 2" key="2">
    <citation type="submission" date="2007-04" db="EMBL/GenBank/DDBJ databases">
        <title>Draft genome sequence of Ruminococcus obeum (ATCC 29174).</title>
        <authorList>
            <person name="Sudarsanam P."/>
            <person name="Ley R."/>
            <person name="Guruge J."/>
            <person name="Turnbaugh P.J."/>
            <person name="Mahowald M."/>
            <person name="Liep D."/>
            <person name="Gordon J."/>
        </authorList>
    </citation>
    <scope>NUCLEOTIDE SEQUENCE [LARGE SCALE GENOMIC DNA]</scope>
    <source>
        <strain evidence="1 2">ATCC 29174</strain>
    </source>
</reference>
<proteinExistence type="predicted"/>
<evidence type="ECO:0000313" key="2">
    <source>
        <dbReference type="Proteomes" id="UP000006002"/>
    </source>
</evidence>